<dbReference type="OrthoDB" id="2826359at2"/>
<dbReference type="RefSeq" id="WP_145027304.1">
    <property type="nucleotide sequence ID" value="NZ_CP036271.1"/>
</dbReference>
<dbReference type="InParanoid" id="A0A517S9A6"/>
<gene>
    <name evidence="3" type="primary">ramA</name>
    <name evidence="3" type="ORF">Pan44_07290</name>
</gene>
<dbReference type="EMBL" id="CP036271">
    <property type="protein sequence ID" value="QDT52717.1"/>
    <property type="molecule type" value="Genomic_DNA"/>
</dbReference>
<organism evidence="3 4">
    <name type="scientific">Caulifigura coniformis</name>
    <dbReference type="NCBI Taxonomy" id="2527983"/>
    <lineage>
        <taxon>Bacteria</taxon>
        <taxon>Pseudomonadati</taxon>
        <taxon>Planctomycetota</taxon>
        <taxon>Planctomycetia</taxon>
        <taxon>Planctomycetales</taxon>
        <taxon>Planctomycetaceae</taxon>
        <taxon>Caulifigura</taxon>
    </lineage>
</organism>
<dbReference type="InterPro" id="IPR036526">
    <property type="entry name" value="C-N_Hydrolase_sf"/>
</dbReference>
<evidence type="ECO:0000313" key="4">
    <source>
        <dbReference type="Proteomes" id="UP000315700"/>
    </source>
</evidence>
<dbReference type="EC" id="3.5.1.100" evidence="3"/>
<dbReference type="Proteomes" id="UP000315700">
    <property type="component" value="Chromosome"/>
</dbReference>
<dbReference type="AlphaFoldDB" id="A0A517S9A6"/>
<dbReference type="PROSITE" id="PS50263">
    <property type="entry name" value="CN_HYDROLASE"/>
    <property type="match status" value="1"/>
</dbReference>
<dbReference type="PANTHER" id="PTHR43674">
    <property type="entry name" value="NITRILASE C965.09-RELATED"/>
    <property type="match status" value="1"/>
</dbReference>
<dbReference type="InterPro" id="IPR003010">
    <property type="entry name" value="C-N_Hydrolase"/>
</dbReference>
<dbReference type="CDD" id="cd07197">
    <property type="entry name" value="nitrilase"/>
    <property type="match status" value="1"/>
</dbReference>
<feature type="domain" description="CN hydrolase" evidence="2">
    <location>
        <begin position="1"/>
        <end position="239"/>
    </location>
</feature>
<dbReference type="GO" id="GO:0016811">
    <property type="term" value="F:hydrolase activity, acting on carbon-nitrogen (but not peptide) bonds, in linear amides"/>
    <property type="evidence" value="ECO:0007669"/>
    <property type="project" value="TreeGrafter"/>
</dbReference>
<keyword evidence="4" id="KW-1185">Reference proteome</keyword>
<dbReference type="Pfam" id="PF00795">
    <property type="entry name" value="CN_hydrolase"/>
    <property type="match status" value="1"/>
</dbReference>
<reference evidence="3 4" key="1">
    <citation type="submission" date="2019-02" db="EMBL/GenBank/DDBJ databases">
        <title>Deep-cultivation of Planctomycetes and their phenomic and genomic characterization uncovers novel biology.</title>
        <authorList>
            <person name="Wiegand S."/>
            <person name="Jogler M."/>
            <person name="Boedeker C."/>
            <person name="Pinto D."/>
            <person name="Vollmers J."/>
            <person name="Rivas-Marin E."/>
            <person name="Kohn T."/>
            <person name="Peeters S.H."/>
            <person name="Heuer A."/>
            <person name="Rast P."/>
            <person name="Oberbeckmann S."/>
            <person name="Bunk B."/>
            <person name="Jeske O."/>
            <person name="Meyerdierks A."/>
            <person name="Storesund J.E."/>
            <person name="Kallscheuer N."/>
            <person name="Luecker S."/>
            <person name="Lage O.M."/>
            <person name="Pohl T."/>
            <person name="Merkel B.J."/>
            <person name="Hornburger P."/>
            <person name="Mueller R.-W."/>
            <person name="Bruemmer F."/>
            <person name="Labrenz M."/>
            <person name="Spormann A.M."/>
            <person name="Op den Camp H."/>
            <person name="Overmann J."/>
            <person name="Amann R."/>
            <person name="Jetten M.S.M."/>
            <person name="Mascher T."/>
            <person name="Medema M.H."/>
            <person name="Devos D.P."/>
            <person name="Kaster A.-K."/>
            <person name="Ovreas L."/>
            <person name="Rohde M."/>
            <person name="Galperin M.Y."/>
            <person name="Jogler C."/>
        </authorList>
    </citation>
    <scope>NUCLEOTIDE SEQUENCE [LARGE SCALE GENOMIC DNA]</scope>
    <source>
        <strain evidence="3 4">Pan44</strain>
    </source>
</reference>
<proteinExistence type="predicted"/>
<protein>
    <submittedName>
        <fullName evidence="3">(R)-stereoselective amidase</fullName>
        <ecNumber evidence="3">3.5.1.100</ecNumber>
    </submittedName>
</protein>
<name>A0A517S9A6_9PLAN</name>
<evidence type="ECO:0000256" key="1">
    <source>
        <dbReference type="ARBA" id="ARBA00022801"/>
    </source>
</evidence>
<evidence type="ECO:0000259" key="2">
    <source>
        <dbReference type="PROSITE" id="PS50263"/>
    </source>
</evidence>
<dbReference type="PANTHER" id="PTHR43674:SF2">
    <property type="entry name" value="BETA-UREIDOPROPIONASE"/>
    <property type="match status" value="1"/>
</dbReference>
<dbReference type="SUPFAM" id="SSF56317">
    <property type="entry name" value="Carbon-nitrogen hydrolase"/>
    <property type="match status" value="1"/>
</dbReference>
<dbReference type="FunCoup" id="A0A517S9A6">
    <property type="interactions" value="387"/>
</dbReference>
<accession>A0A517S9A6</accession>
<keyword evidence="1 3" id="KW-0378">Hydrolase</keyword>
<sequence length="284" mass="30841">MLIAAVQMDVKIGDVAGNSKRMADFIRHNASGGVRLSVFPECAATGYCFDSLEEGRQYGETLEGGSVETLTAACRAGNTYAVYGTLEKTETDLYNAAVLVGPQGLIATYRKVHLPWLGIDKFTTYGDRAFDLHEVDGVRLGMNICYDSGFPESSRCLALLGADLVVLPTNWPPGAECLAEHAIRTRAMENGIYYLAVNRVGEERGTTFIGRSSICAPNGDVMAMASAGHEEILIAEIDPERARRKRIVRSPGKHVIDRVADRRPDMYGPIVAPSTLRTPRQDGG</sequence>
<dbReference type="InterPro" id="IPR050345">
    <property type="entry name" value="Aliph_Amidase/BUP"/>
</dbReference>
<dbReference type="Gene3D" id="3.60.110.10">
    <property type="entry name" value="Carbon-nitrogen hydrolase"/>
    <property type="match status" value="1"/>
</dbReference>
<evidence type="ECO:0000313" key="3">
    <source>
        <dbReference type="EMBL" id="QDT52717.1"/>
    </source>
</evidence>
<dbReference type="KEGG" id="ccos:Pan44_07290"/>